<evidence type="ECO:0000256" key="14">
    <source>
        <dbReference type="SAM" id="Phobius"/>
    </source>
</evidence>
<evidence type="ECO:0000313" key="16">
    <source>
        <dbReference type="Proteomes" id="UP000195402"/>
    </source>
</evidence>
<dbReference type="InParanoid" id="A0A200PZC2"/>
<sequence length="483" mass="51463">MAGSLQTLNFRPPTVRNGVFRRPTPFVSASNIQFSGHSFVSIPNSSPTVRNGVFRRPTPFVSASNIQFSGHSFVSIPNSSPTVRNGVFRRPTPFVSASNIQFSGHSFVSIPNSSPTVRNGVFRRPTPFVSASNIQFSGHSFVSIPNSSLVRILRPISPTIRASGRYNQVDGNGDQHSSISPVVLTLGKSLLNFAVTNFLPLALVSGVALGLSNPTLGCLAHKYSVSKFSTFGIFLISGLLLRSEEIGAATEAWPAGVFGLVSILLLSPFFSRLILQLQLAPQEFVTGLAIFSCMPTTLSSGVALTQLVGGNSALALAITVISNLFGILTVPFSLSKFIADGVGVSVPTKQLFQSLVITLVVPLVLGKMSRDCFNGVAEFVDQNRKKLAMLSAIFLSLVPWMQVSRSRSLLLMVKPAMFLLAIGMGVLLHLILLALNTLAVQSLSVVAGGRGSVFSKKENARALIIVASQVSVLSFMIGLKSTI</sequence>
<keyword evidence="9" id="KW-0809">Transit peptide</keyword>
<dbReference type="Gene3D" id="1.20.1530.20">
    <property type="match status" value="1"/>
</dbReference>
<keyword evidence="16" id="KW-1185">Reference proteome</keyword>
<evidence type="ECO:0000256" key="10">
    <source>
        <dbReference type="ARBA" id="ARBA00022989"/>
    </source>
</evidence>
<evidence type="ECO:0000256" key="12">
    <source>
        <dbReference type="ARBA" id="ARBA00067138"/>
    </source>
</evidence>
<dbReference type="FunFam" id="1.20.1530.20:FF:000021">
    <property type="entry name" value="Probable sodium/metabolite cotransporter BASS4, chloroplastic"/>
    <property type="match status" value="1"/>
</dbReference>
<dbReference type="PANTHER" id="PTHR18640">
    <property type="entry name" value="SOLUTE CARRIER FAMILY 10 MEMBER 7"/>
    <property type="match status" value="1"/>
</dbReference>
<dbReference type="OrthoDB" id="188035at2759"/>
<dbReference type="OMA" id="PMILIHL"/>
<feature type="transmembrane region" description="Helical" evidence="14">
    <location>
        <begin position="314"/>
        <end position="339"/>
    </location>
</feature>
<dbReference type="EMBL" id="MVGT01003660">
    <property type="protein sequence ID" value="OVA03572.1"/>
    <property type="molecule type" value="Genomic_DNA"/>
</dbReference>
<keyword evidence="6" id="KW-0150">Chloroplast</keyword>
<comment type="subcellular location">
    <subcellularLocation>
        <location evidence="3">Membrane</location>
        <topology evidence="3">Multi-pass membrane protein</topology>
    </subcellularLocation>
    <subcellularLocation>
        <location evidence="2">Plastid</location>
        <location evidence="2">Chloroplast envelope</location>
    </subcellularLocation>
</comment>
<evidence type="ECO:0000256" key="6">
    <source>
        <dbReference type="ARBA" id="ARBA00022528"/>
    </source>
</evidence>
<dbReference type="GO" id="GO:0009941">
    <property type="term" value="C:chloroplast envelope"/>
    <property type="evidence" value="ECO:0007669"/>
    <property type="project" value="UniProtKB-SubCell"/>
</dbReference>
<comment type="function">
    <text evidence="1">May function as sodium-coupled metabolite transporter across the chloroplast envelope.</text>
</comment>
<dbReference type="Proteomes" id="UP000195402">
    <property type="component" value="Unassembled WGS sequence"/>
</dbReference>
<evidence type="ECO:0000256" key="3">
    <source>
        <dbReference type="ARBA" id="ARBA00004141"/>
    </source>
</evidence>
<dbReference type="FunCoup" id="A0A200PZC2">
    <property type="interactions" value="2306"/>
</dbReference>
<evidence type="ECO:0000256" key="5">
    <source>
        <dbReference type="ARBA" id="ARBA00022448"/>
    </source>
</evidence>
<keyword evidence="10 14" id="KW-1133">Transmembrane helix</keyword>
<dbReference type="GO" id="GO:0016020">
    <property type="term" value="C:membrane"/>
    <property type="evidence" value="ECO:0007669"/>
    <property type="project" value="UniProtKB-SubCell"/>
</dbReference>
<comment type="similarity">
    <text evidence="4">Belongs to the bile acid:sodium symporter (BASS) (TC 2.A.28) family.</text>
</comment>
<feature type="transmembrane region" description="Helical" evidence="14">
    <location>
        <begin position="287"/>
        <end position="308"/>
    </location>
</feature>
<evidence type="ECO:0000313" key="15">
    <source>
        <dbReference type="EMBL" id="OVA03572.1"/>
    </source>
</evidence>
<feature type="transmembrane region" description="Helical" evidence="14">
    <location>
        <begin position="387"/>
        <end position="404"/>
    </location>
</feature>
<feature type="transmembrane region" description="Helical" evidence="14">
    <location>
        <begin position="190"/>
        <end position="211"/>
    </location>
</feature>
<feature type="transmembrane region" description="Helical" evidence="14">
    <location>
        <begin position="223"/>
        <end position="241"/>
    </location>
</feature>
<evidence type="ECO:0000256" key="8">
    <source>
        <dbReference type="ARBA" id="ARBA00022692"/>
    </source>
</evidence>
<keyword evidence="5" id="KW-0813">Transport</keyword>
<keyword evidence="8 14" id="KW-0812">Transmembrane</keyword>
<organism evidence="15 16">
    <name type="scientific">Macleaya cordata</name>
    <name type="common">Five-seeded plume-poppy</name>
    <name type="synonym">Bocconia cordata</name>
    <dbReference type="NCBI Taxonomy" id="56857"/>
    <lineage>
        <taxon>Eukaryota</taxon>
        <taxon>Viridiplantae</taxon>
        <taxon>Streptophyta</taxon>
        <taxon>Embryophyta</taxon>
        <taxon>Tracheophyta</taxon>
        <taxon>Spermatophyta</taxon>
        <taxon>Magnoliopsida</taxon>
        <taxon>Ranunculales</taxon>
        <taxon>Papaveraceae</taxon>
        <taxon>Papaveroideae</taxon>
        <taxon>Macleaya</taxon>
    </lineage>
</organism>
<dbReference type="InterPro" id="IPR038770">
    <property type="entry name" value="Na+/solute_symporter_sf"/>
</dbReference>
<evidence type="ECO:0000256" key="11">
    <source>
        <dbReference type="ARBA" id="ARBA00023136"/>
    </source>
</evidence>
<evidence type="ECO:0000256" key="7">
    <source>
        <dbReference type="ARBA" id="ARBA00022640"/>
    </source>
</evidence>
<dbReference type="AlphaFoldDB" id="A0A200PZC2"/>
<reference evidence="15 16" key="1">
    <citation type="journal article" date="2017" name="Mol. Plant">
        <title>The Genome of Medicinal Plant Macleaya cordata Provides New Insights into Benzylisoquinoline Alkaloids Metabolism.</title>
        <authorList>
            <person name="Liu X."/>
            <person name="Liu Y."/>
            <person name="Huang P."/>
            <person name="Ma Y."/>
            <person name="Qing Z."/>
            <person name="Tang Q."/>
            <person name="Cao H."/>
            <person name="Cheng P."/>
            <person name="Zheng Y."/>
            <person name="Yuan Z."/>
            <person name="Zhou Y."/>
            <person name="Liu J."/>
            <person name="Tang Z."/>
            <person name="Zhuo Y."/>
            <person name="Zhang Y."/>
            <person name="Yu L."/>
            <person name="Huang J."/>
            <person name="Yang P."/>
            <person name="Peng Q."/>
            <person name="Zhang J."/>
            <person name="Jiang W."/>
            <person name="Zhang Z."/>
            <person name="Lin K."/>
            <person name="Ro D.K."/>
            <person name="Chen X."/>
            <person name="Xiong X."/>
            <person name="Shang Y."/>
            <person name="Huang S."/>
            <person name="Zeng J."/>
        </authorList>
    </citation>
    <scope>NUCLEOTIDE SEQUENCE [LARGE SCALE GENOMIC DNA]</scope>
    <source>
        <strain evidence="16">cv. BLH2017</strain>
        <tissue evidence="15">Root</tissue>
    </source>
</reference>
<keyword evidence="11 14" id="KW-0472">Membrane</keyword>
<evidence type="ECO:0000256" key="4">
    <source>
        <dbReference type="ARBA" id="ARBA00006528"/>
    </source>
</evidence>
<dbReference type="InterPro" id="IPR016833">
    <property type="entry name" value="Put_Na-Bile_cotransptr"/>
</dbReference>
<gene>
    <name evidence="15" type="ORF">BVC80_1651g79</name>
</gene>
<evidence type="ECO:0000256" key="13">
    <source>
        <dbReference type="ARBA" id="ARBA00076034"/>
    </source>
</evidence>
<keyword evidence="7" id="KW-0934">Plastid</keyword>
<feature type="transmembrane region" description="Helical" evidence="14">
    <location>
        <begin position="253"/>
        <end position="275"/>
    </location>
</feature>
<evidence type="ECO:0000256" key="2">
    <source>
        <dbReference type="ARBA" id="ARBA00004119"/>
    </source>
</evidence>
<proteinExistence type="inferred from homology"/>
<accession>A0A200PZC2</accession>
<evidence type="ECO:0000256" key="9">
    <source>
        <dbReference type="ARBA" id="ARBA00022946"/>
    </source>
</evidence>
<dbReference type="STRING" id="56857.A0A200PZC2"/>
<feature type="transmembrane region" description="Helical" evidence="14">
    <location>
        <begin position="460"/>
        <end position="479"/>
    </location>
</feature>
<dbReference type="Pfam" id="PF13593">
    <property type="entry name" value="SBF_like"/>
    <property type="match status" value="1"/>
</dbReference>
<dbReference type="PANTHER" id="PTHR18640:SF10">
    <property type="entry name" value="SODIUM_METABOLITE COTRANSPORTER BASS4, CHLOROPLASTIC-RELATED"/>
    <property type="match status" value="1"/>
</dbReference>
<name>A0A200PZC2_MACCD</name>
<evidence type="ECO:0000256" key="1">
    <source>
        <dbReference type="ARBA" id="ARBA00003198"/>
    </source>
</evidence>
<feature type="transmembrane region" description="Helical" evidence="14">
    <location>
        <begin position="416"/>
        <end position="440"/>
    </location>
</feature>
<comment type="caution">
    <text evidence="15">The sequence shown here is derived from an EMBL/GenBank/DDBJ whole genome shotgun (WGS) entry which is preliminary data.</text>
</comment>
<protein>
    <recommendedName>
        <fullName evidence="12">Probable sodium/metabolite cotransporter BASS4, chloroplastic</fullName>
    </recommendedName>
    <alternativeName>
        <fullName evidence="13">Bile acid-sodium symporter family protein 4</fullName>
    </alternativeName>
</protein>